<dbReference type="Gene3D" id="3.40.47.10">
    <property type="match status" value="1"/>
</dbReference>
<dbReference type="EMBL" id="BFAD01000012">
    <property type="protein sequence ID" value="GBE88080.1"/>
    <property type="molecule type" value="Genomic_DNA"/>
</dbReference>
<dbReference type="PANTHER" id="PTHR43775">
    <property type="entry name" value="FATTY ACID SYNTHASE"/>
    <property type="match status" value="1"/>
</dbReference>
<dbReference type="InterPro" id="IPR013968">
    <property type="entry name" value="PKS_KR"/>
</dbReference>
<dbReference type="Gene3D" id="1.10.1200.10">
    <property type="entry name" value="ACP-like"/>
    <property type="match status" value="1"/>
</dbReference>
<dbReference type="InterPro" id="IPR020841">
    <property type="entry name" value="PKS_Beta-ketoAc_synthase_dom"/>
</dbReference>
<dbReference type="Gene3D" id="3.40.50.720">
    <property type="entry name" value="NAD(P)-binding Rossmann-like Domain"/>
    <property type="match status" value="2"/>
</dbReference>
<keyword evidence="1" id="KW-0596">Phosphopantetheine</keyword>
<feature type="domain" description="Ketosynthase family 3 (KS3)" evidence="7">
    <location>
        <begin position="7"/>
        <end position="445"/>
    </location>
</feature>
<dbReference type="InterPro" id="IPR049900">
    <property type="entry name" value="PKS_mFAS_DH"/>
</dbReference>
<dbReference type="GO" id="GO:0004312">
    <property type="term" value="F:fatty acid synthase activity"/>
    <property type="evidence" value="ECO:0007669"/>
    <property type="project" value="TreeGrafter"/>
</dbReference>
<dbReference type="STRING" id="139825.A0A401H119"/>
<dbReference type="InterPro" id="IPR036736">
    <property type="entry name" value="ACP-like_sf"/>
</dbReference>
<evidence type="ECO:0000313" key="9">
    <source>
        <dbReference type="EMBL" id="GBE88080.1"/>
    </source>
</evidence>
<dbReference type="InterPro" id="IPR014043">
    <property type="entry name" value="Acyl_transferase_dom"/>
</dbReference>
<feature type="active site" description="Proton donor; for dehydratase activity" evidence="5">
    <location>
        <position position="1105"/>
    </location>
</feature>
<sequence>MGAATHCTEIAIVGIAAELPGGYKSAKNLDYKAFSEFLLQKGEAYETIPLERFNIEGLRGQGVGKVLTDTGAFLKDVHLFDYLEFGMTSRDARLMPLSTRKLIELAFLSLLDSGIDYRGHNVGCYMAGVAHDMFAISGHDDYEARGTFVYGPAMVANRVSYHLDLRGPSIPIDTACSSSLYATHLAVQALRNGECEAAVVGGCQINHRHVIDLRPTISCILIRHARFAEWLIYSEGGVLAPDGKCKPFDASANGFGRGEGAVSIVLKPLDAALRDHDNIYGTILGTGVNSSGSQAPANAPVAAAQQDAMLRAFVQAQRLPQEVDFVELHATGTAQGDPAEANWVGAQFQKGEELIIGSVKGNIGHLEITAFLASLCKVCSMFQTRLIPPTVNLDTPNPSIRWDEYRLRAPTEVELLPCGGASGRSLVALASSGIGGANAHCVVQGPPLQRSHVSSFWSNDDVPALFIAGGLSPRSTTALYEELQERDILENVQYLSRIYGRRSRSMNWRSFAVAHDGRLSSFSKAFMVPKSTPPLVFVFSGQGPQHLNMGRELFKTCSVFSQSVAEMDEIYRSVLGHSLLETTGLFADHVGNQPLGDIWPIAVTLPALTILQIALVDALASLGIRPNVVIGHSAGETAVLYASGSGSKAMAVELAIARGRAMSLLEDAHGTMAALSCSPSEAAQIIQAVAAELGSAAVLEIGCYNTPSAVTLSGAEDAIDLAVKKAEALGFLARRLRTRIPVHSALMALCQEQYEEYVHDVFLRYNTSKPTVETYSTKTGDLFNTPFDAQYFWDGTRGPVMFTDAMQASLSQNPNSTFIEISPHPVLSSYISSMAGKDSTVLCPLRRPKRTEHSVETLGLVDSLGRLIVAGHNCVNFDVLCHATGDVDETVPPYPFARKDIPYRAQTAEVTRLRQSRNGPLNYPQLQVNAKTHPGLAEHVIKGEPIMPAAGYLEMALEFGAKKLLNVEFISFLALSSEHPTPVHVKLEGSHWTVSSASSADFTKSWPPQYNRLHAKGYLSMNASAGEHRDPVPLDYIRERLQPVEMNGNLASHSYAPASDWAVRILACNMGTDENGRDEVLVQVRGADHDIPDLSEYHIHPAILDCALHVVVHPLITGSRDKGRYYLPSKVGTLIIHDALQKKSFPRMIYAHAVLHKWLPDSLIWNVSIVDEEGTHLCTLEKLEVALHGQSRKAVQKRYDVVYQQAGISVAGRHKSNDPRLSADVVSPLARVAGIYGLASSVAMVSRFFFPFRSVRQLLFPSASEYVARIPTSGSWSSHTEDDSHKQESVSDTASVSSSAGDEHASSASTLGGESSPVVIDFVRGKEIRIQKLVASLDPLAEHSLWFLATMGLDGDASLGFTRSLRKEYRVWTIRVVVFDSAWTDLIERRNVMHDLMDVPDCELELMVDAHGSVLVPRIAPTSPPPTVAVFRPHLPWRMQTSGLEQISLPPVPDEHVLVRIVSVVQGAGPLWSFVGQTDDRSSAVVGLAGGSPSNVIVAHRGSLVERAIPRGNLGPCVLASVIAVLALGISSFTHRERLQQSSILVTDADTTLGSQVAQIYTALRLHAMTLPAHCIADMMQFSEHPPKIVVSGTEDVSEIRALQDLVGSHGKLFLWNHRVEGIARILATDPWSIGDALRCAFKEGAEHREPFQRIADLAHPYASMQVPLVSSLFDHAKSYLLVGGVGSLGLRIALWMYQNGAREIILTSRSGRKSVTSRSESVARHILNYLESLPDLVLRVEAADAQSTPRMMRVVKDMQNPLAGCMLLAGALVDRSFASQTQETFETPFTPKVGAFKALEKTIPIASLDFLVAFSSVSGMFGNAGQTNYASANTALAGLTKKYRNAFTLVTPAIIDSYFALSAEAASKYGLLKHLGDWGMTGWDFCEYIGDGIRQLREGPVWQYIPDFDWRLVWDNMGPSTMYAQLVPDNVADSTEAQPEDAAVSLRNVVCKVLDVAPQDLSRDMPFTSYGLDSLSAASLSYALRPVLAVSQIQLLADLTLGQLEDRLKETTEDAIANGVDGVQDMQKETNKSREMLKFVERYTTNLLQLSSISPLFVSDTKNILITGTTGSLGAHMLAHLLQAAFPLKVYALLRKGPQGVSTAARQRKAFEMRGLDVTLLKDGRLVLLEGDLVAPSLGLSDVLFETVVESLTHIVHLGWPINFNGPLTMYEAAIQGLRALVDTSSKHRSASPAKLIFASSISMIRNLPYSHLVCEEPLLDPMIALDSGYPESKWVAERILGLALEKGLRTTVVRVGQLSGGANGAWKTAEWFPAMISASVTLGCLPMASGNISWLPVDVAARALIDMLDTPQSVLHLRHPTPMSISTVVPLFSECLGLPVVSYAEWFSRLKTGLARRENGTEAKGLAGLEPAMRLMNVFELSMQACSSQDNTEEGSREDFGLTCSVDVTEGLAASATLREAASTQIGREDVERWLNWWRDVGFLPAKAN</sequence>
<evidence type="ECO:0000256" key="2">
    <source>
        <dbReference type="ARBA" id="ARBA00022553"/>
    </source>
</evidence>
<dbReference type="Gene3D" id="3.40.366.10">
    <property type="entry name" value="Malonyl-Coenzyme A Acyl Carrier Protein, domain 2"/>
    <property type="match status" value="1"/>
</dbReference>
<dbReference type="InterPro" id="IPR016036">
    <property type="entry name" value="Malonyl_transacylase_ACP-bd"/>
</dbReference>
<dbReference type="InterPro" id="IPR014030">
    <property type="entry name" value="Ketoacyl_synth_N"/>
</dbReference>
<evidence type="ECO:0008006" key="11">
    <source>
        <dbReference type="Google" id="ProtNLM"/>
    </source>
</evidence>
<dbReference type="Pfam" id="PF08659">
    <property type="entry name" value="KR"/>
    <property type="match status" value="1"/>
</dbReference>
<accession>A0A401H119</accession>
<dbReference type="SMART" id="SM00825">
    <property type="entry name" value="PKS_KS"/>
    <property type="match status" value="1"/>
</dbReference>
<evidence type="ECO:0000256" key="6">
    <source>
        <dbReference type="SAM" id="MobiDB-lite"/>
    </source>
</evidence>
<keyword evidence="2" id="KW-0597">Phosphoprotein</keyword>
<dbReference type="PROSITE" id="PS52004">
    <property type="entry name" value="KS3_2"/>
    <property type="match status" value="1"/>
</dbReference>
<dbReference type="InterPro" id="IPR032821">
    <property type="entry name" value="PKS_assoc"/>
</dbReference>
<organism evidence="9 10">
    <name type="scientific">Sparassis crispa</name>
    <dbReference type="NCBI Taxonomy" id="139825"/>
    <lineage>
        <taxon>Eukaryota</taxon>
        <taxon>Fungi</taxon>
        <taxon>Dikarya</taxon>
        <taxon>Basidiomycota</taxon>
        <taxon>Agaricomycotina</taxon>
        <taxon>Agaricomycetes</taxon>
        <taxon>Polyporales</taxon>
        <taxon>Sparassidaceae</taxon>
        <taxon>Sparassis</taxon>
    </lineage>
</organism>
<dbReference type="RefSeq" id="XP_027618993.1">
    <property type="nucleotide sequence ID" value="XM_027763192.1"/>
</dbReference>
<proteinExistence type="predicted"/>
<dbReference type="CDD" id="cd00833">
    <property type="entry name" value="PKS"/>
    <property type="match status" value="1"/>
</dbReference>
<evidence type="ECO:0000256" key="4">
    <source>
        <dbReference type="ARBA" id="ARBA00023268"/>
    </source>
</evidence>
<dbReference type="InterPro" id="IPR016039">
    <property type="entry name" value="Thiolase-like"/>
</dbReference>
<gene>
    <name evidence="9" type="ORF">SCP_1203090</name>
</gene>
<keyword evidence="4" id="KW-0511">Multifunctional enzyme</keyword>
<dbReference type="SUPFAM" id="SSF55048">
    <property type="entry name" value="Probable ACP-binding domain of malonyl-CoA ACP transacylase"/>
    <property type="match status" value="1"/>
</dbReference>
<feature type="active site" description="Proton acceptor; for dehydratase activity" evidence="5">
    <location>
        <position position="939"/>
    </location>
</feature>
<keyword evidence="10" id="KW-1185">Reference proteome</keyword>
<dbReference type="GO" id="GO:0006633">
    <property type="term" value="P:fatty acid biosynthetic process"/>
    <property type="evidence" value="ECO:0007669"/>
    <property type="project" value="TreeGrafter"/>
</dbReference>
<keyword evidence="3" id="KW-0808">Transferase</keyword>
<feature type="domain" description="PKS/mFAS DH" evidence="8">
    <location>
        <begin position="908"/>
        <end position="1194"/>
    </location>
</feature>
<reference evidence="9 10" key="1">
    <citation type="journal article" date="2018" name="Sci. Rep.">
        <title>Genome sequence of the cauliflower mushroom Sparassis crispa (Hanabiratake) and its association with beneficial usage.</title>
        <authorList>
            <person name="Kiyama R."/>
            <person name="Furutani Y."/>
            <person name="Kawaguchi K."/>
            <person name="Nakanishi T."/>
        </authorList>
    </citation>
    <scope>NUCLEOTIDE SEQUENCE [LARGE SCALE GENOMIC DNA]</scope>
</reference>
<dbReference type="InterPro" id="IPR016035">
    <property type="entry name" value="Acyl_Trfase/lysoPLipase"/>
</dbReference>
<dbReference type="SUPFAM" id="SSF47336">
    <property type="entry name" value="ACP-like"/>
    <property type="match status" value="1"/>
</dbReference>
<dbReference type="InterPro" id="IPR049552">
    <property type="entry name" value="PKS_DH_N"/>
</dbReference>
<comment type="caution">
    <text evidence="9">The sequence shown here is derived from an EMBL/GenBank/DDBJ whole genome shotgun (WGS) entry which is preliminary data.</text>
</comment>
<dbReference type="Pfam" id="PF21089">
    <property type="entry name" value="PKS_DH_N"/>
    <property type="match status" value="1"/>
</dbReference>
<feature type="region of interest" description="C-terminal hotdog fold" evidence="5">
    <location>
        <begin position="1046"/>
        <end position="1194"/>
    </location>
</feature>
<dbReference type="Pfam" id="PF00550">
    <property type="entry name" value="PP-binding"/>
    <property type="match status" value="1"/>
</dbReference>
<dbReference type="Pfam" id="PF00109">
    <property type="entry name" value="ketoacyl-synt"/>
    <property type="match status" value="2"/>
</dbReference>
<dbReference type="Proteomes" id="UP000287166">
    <property type="component" value="Unassembled WGS sequence"/>
</dbReference>
<dbReference type="InterPro" id="IPR014031">
    <property type="entry name" value="Ketoacyl_synth_C"/>
</dbReference>
<dbReference type="Gene3D" id="3.10.129.110">
    <property type="entry name" value="Polyketide synthase dehydratase"/>
    <property type="match status" value="1"/>
</dbReference>
<dbReference type="Pfam" id="PF07993">
    <property type="entry name" value="NAD_binding_4"/>
    <property type="match status" value="1"/>
</dbReference>
<dbReference type="InterPro" id="IPR057326">
    <property type="entry name" value="KR_dom"/>
</dbReference>
<feature type="compositionally biased region" description="Basic and acidic residues" evidence="6">
    <location>
        <begin position="1279"/>
        <end position="1289"/>
    </location>
</feature>
<dbReference type="SUPFAM" id="SSF51735">
    <property type="entry name" value="NAD(P)-binding Rossmann-fold domains"/>
    <property type="match status" value="2"/>
</dbReference>
<feature type="region of interest" description="Disordered" evidence="6">
    <location>
        <begin position="1274"/>
        <end position="1313"/>
    </location>
</feature>
<dbReference type="Pfam" id="PF16197">
    <property type="entry name" value="KAsynt_C_assoc"/>
    <property type="match status" value="1"/>
</dbReference>
<dbReference type="InterPro" id="IPR036291">
    <property type="entry name" value="NAD(P)-bd_dom_sf"/>
</dbReference>
<evidence type="ECO:0000256" key="1">
    <source>
        <dbReference type="ARBA" id="ARBA00022450"/>
    </source>
</evidence>
<dbReference type="Pfam" id="PF02801">
    <property type="entry name" value="Ketoacyl-synt_C"/>
    <property type="match status" value="1"/>
</dbReference>
<protein>
    <recommendedName>
        <fullName evidence="11">Polyketide synthase</fullName>
    </recommendedName>
</protein>
<dbReference type="Pfam" id="PF14765">
    <property type="entry name" value="PS-DH"/>
    <property type="match status" value="1"/>
</dbReference>
<dbReference type="InterPro" id="IPR050091">
    <property type="entry name" value="PKS_NRPS_Biosynth_Enz"/>
</dbReference>
<dbReference type="SMART" id="SM00827">
    <property type="entry name" value="PKS_AT"/>
    <property type="match status" value="1"/>
</dbReference>
<dbReference type="InParanoid" id="A0A401H119"/>
<dbReference type="SUPFAM" id="SSF52151">
    <property type="entry name" value="FabD/lysophospholipase-like"/>
    <property type="match status" value="1"/>
</dbReference>
<name>A0A401H119_9APHY</name>
<dbReference type="InterPro" id="IPR001227">
    <property type="entry name" value="Ac_transferase_dom_sf"/>
</dbReference>
<evidence type="ECO:0000256" key="5">
    <source>
        <dbReference type="PROSITE-ProRule" id="PRU01363"/>
    </source>
</evidence>
<dbReference type="PROSITE" id="PS52019">
    <property type="entry name" value="PKS_MFAS_DH"/>
    <property type="match status" value="1"/>
</dbReference>
<dbReference type="GeneID" id="38784997"/>
<dbReference type="Pfam" id="PF00698">
    <property type="entry name" value="Acyl_transf_1"/>
    <property type="match status" value="1"/>
</dbReference>
<evidence type="ECO:0000259" key="7">
    <source>
        <dbReference type="PROSITE" id="PS52004"/>
    </source>
</evidence>
<feature type="compositionally biased region" description="Low complexity" evidence="6">
    <location>
        <begin position="1290"/>
        <end position="1300"/>
    </location>
</feature>
<evidence type="ECO:0000313" key="10">
    <source>
        <dbReference type="Proteomes" id="UP000287166"/>
    </source>
</evidence>
<feature type="region of interest" description="N-terminal hotdog fold" evidence="5">
    <location>
        <begin position="908"/>
        <end position="1026"/>
    </location>
</feature>
<evidence type="ECO:0000259" key="8">
    <source>
        <dbReference type="PROSITE" id="PS52019"/>
    </source>
</evidence>
<dbReference type="InterPro" id="IPR042104">
    <property type="entry name" value="PKS_dehydratase_sf"/>
</dbReference>
<dbReference type="SUPFAM" id="SSF53901">
    <property type="entry name" value="Thiolase-like"/>
    <property type="match status" value="1"/>
</dbReference>
<dbReference type="InterPro" id="IPR013120">
    <property type="entry name" value="FAR_NAD-bd"/>
</dbReference>
<dbReference type="OrthoDB" id="329835at2759"/>
<dbReference type="InterPro" id="IPR009081">
    <property type="entry name" value="PP-bd_ACP"/>
</dbReference>
<dbReference type="SMART" id="SM00822">
    <property type="entry name" value="PKS_KR"/>
    <property type="match status" value="1"/>
</dbReference>
<dbReference type="InterPro" id="IPR049551">
    <property type="entry name" value="PKS_DH_C"/>
</dbReference>
<evidence type="ECO:0000256" key="3">
    <source>
        <dbReference type="ARBA" id="ARBA00022679"/>
    </source>
</evidence>
<dbReference type="PANTHER" id="PTHR43775:SF37">
    <property type="entry name" value="SI:DKEY-61P9.11"/>
    <property type="match status" value="1"/>
</dbReference>